<feature type="compositionally biased region" description="Polar residues" evidence="4">
    <location>
        <begin position="402"/>
        <end position="426"/>
    </location>
</feature>
<evidence type="ECO:0000259" key="5">
    <source>
        <dbReference type="PROSITE" id="PS50118"/>
    </source>
</evidence>
<feature type="compositionally biased region" description="Low complexity" evidence="4">
    <location>
        <begin position="922"/>
        <end position="933"/>
    </location>
</feature>
<feature type="compositionally biased region" description="Basic and acidic residues" evidence="4">
    <location>
        <begin position="376"/>
        <end position="389"/>
    </location>
</feature>
<feature type="DNA-binding region" description="HMG box" evidence="3">
    <location>
        <begin position="310"/>
        <end position="388"/>
    </location>
</feature>
<dbReference type="SMART" id="SM00398">
    <property type="entry name" value="HMG"/>
    <property type="match status" value="1"/>
</dbReference>
<evidence type="ECO:0000313" key="6">
    <source>
        <dbReference type="EMBL" id="GAC76405.1"/>
    </source>
</evidence>
<dbReference type="GO" id="GO:0005634">
    <property type="term" value="C:nucleus"/>
    <property type="evidence" value="ECO:0007669"/>
    <property type="project" value="UniProtKB-UniRule"/>
</dbReference>
<feature type="region of interest" description="Disordered" evidence="4">
    <location>
        <begin position="117"/>
        <end position="142"/>
    </location>
</feature>
<gene>
    <name evidence="6" type="ORF">PANT_22c00011</name>
</gene>
<feature type="region of interest" description="Disordered" evidence="4">
    <location>
        <begin position="1018"/>
        <end position="1043"/>
    </location>
</feature>
<organism evidence="6 7">
    <name type="scientific">Pseudozyma antarctica (strain T-34)</name>
    <name type="common">Yeast</name>
    <name type="synonym">Candida antarctica</name>
    <dbReference type="NCBI Taxonomy" id="1151754"/>
    <lineage>
        <taxon>Eukaryota</taxon>
        <taxon>Fungi</taxon>
        <taxon>Dikarya</taxon>
        <taxon>Basidiomycota</taxon>
        <taxon>Ustilaginomycotina</taxon>
        <taxon>Ustilaginomycetes</taxon>
        <taxon>Ustilaginales</taxon>
        <taxon>Ustilaginaceae</taxon>
        <taxon>Moesziomyces</taxon>
    </lineage>
</organism>
<dbReference type="EMBL" id="DF196788">
    <property type="protein sequence ID" value="GAC76405.1"/>
    <property type="molecule type" value="Genomic_DNA"/>
</dbReference>
<evidence type="ECO:0000313" key="7">
    <source>
        <dbReference type="Proteomes" id="UP000011976"/>
    </source>
</evidence>
<dbReference type="InterPro" id="IPR009071">
    <property type="entry name" value="HMG_box_dom"/>
</dbReference>
<dbReference type="PROSITE" id="PS50118">
    <property type="entry name" value="HMG_BOX_2"/>
    <property type="match status" value="1"/>
</dbReference>
<feature type="compositionally biased region" description="Polar residues" evidence="4">
    <location>
        <begin position="681"/>
        <end position="708"/>
    </location>
</feature>
<keyword evidence="1 3" id="KW-0238">DNA-binding</keyword>
<dbReference type="OrthoDB" id="6247875at2759"/>
<dbReference type="AlphaFoldDB" id="M9M6I8"/>
<feature type="region of interest" description="Disordered" evidence="4">
    <location>
        <begin position="906"/>
        <end position="936"/>
    </location>
</feature>
<evidence type="ECO:0000256" key="4">
    <source>
        <dbReference type="SAM" id="MobiDB-lite"/>
    </source>
</evidence>
<proteinExistence type="predicted"/>
<accession>M9M6I8</accession>
<dbReference type="PANTHER" id="PTHR45789">
    <property type="entry name" value="FI18025P1"/>
    <property type="match status" value="1"/>
</dbReference>
<keyword evidence="2 3" id="KW-0539">Nucleus</keyword>
<feature type="region of interest" description="Disordered" evidence="4">
    <location>
        <begin position="861"/>
        <end position="890"/>
    </location>
</feature>
<dbReference type="InterPro" id="IPR051356">
    <property type="entry name" value="SOX/SOX-like_TF"/>
</dbReference>
<feature type="compositionally biased region" description="Low complexity" evidence="4">
    <location>
        <begin position="640"/>
        <end position="656"/>
    </location>
</feature>
<dbReference type="CDD" id="cd01389">
    <property type="entry name" value="HMG-box_ROX1-like"/>
    <property type="match status" value="1"/>
</dbReference>
<name>M9M6I8_PSEA3</name>
<feature type="region of interest" description="Disordered" evidence="4">
    <location>
        <begin position="505"/>
        <end position="536"/>
    </location>
</feature>
<feature type="domain" description="HMG box" evidence="5">
    <location>
        <begin position="310"/>
        <end position="388"/>
    </location>
</feature>
<dbReference type="STRING" id="1151754.M9M6I8"/>
<feature type="compositionally biased region" description="Polar residues" evidence="4">
    <location>
        <begin position="912"/>
        <end position="921"/>
    </location>
</feature>
<evidence type="ECO:0000256" key="1">
    <source>
        <dbReference type="ARBA" id="ARBA00023125"/>
    </source>
</evidence>
<dbReference type="Gene3D" id="1.10.30.10">
    <property type="entry name" value="High mobility group box domain"/>
    <property type="match status" value="1"/>
</dbReference>
<feature type="region of interest" description="Disordered" evidence="4">
    <location>
        <begin position="260"/>
        <end position="286"/>
    </location>
</feature>
<reference evidence="7" key="1">
    <citation type="journal article" date="2013" name="Genome Announc.">
        <title>Genome sequence of the basidiomycetous yeast Pseudozyma antarctica T-34, a producer of the glycolipid biosurfactants mannosylerythritol lipids.</title>
        <authorList>
            <person name="Morita T."/>
            <person name="Koike H."/>
            <person name="Koyama Y."/>
            <person name="Hagiwara H."/>
            <person name="Ito E."/>
            <person name="Fukuoka T."/>
            <person name="Imura T."/>
            <person name="Machida M."/>
            <person name="Kitamoto D."/>
        </authorList>
    </citation>
    <scope>NUCLEOTIDE SEQUENCE [LARGE SCALE GENOMIC DNA]</scope>
    <source>
        <strain evidence="7">T-34</strain>
    </source>
</reference>
<evidence type="ECO:0000256" key="3">
    <source>
        <dbReference type="PROSITE-ProRule" id="PRU00267"/>
    </source>
</evidence>
<feature type="region of interest" description="Disordered" evidence="4">
    <location>
        <begin position="959"/>
        <end position="980"/>
    </location>
</feature>
<dbReference type="InterPro" id="IPR036910">
    <property type="entry name" value="HMG_box_dom_sf"/>
</dbReference>
<dbReference type="SUPFAM" id="SSF47095">
    <property type="entry name" value="HMG-box"/>
    <property type="match status" value="1"/>
</dbReference>
<feature type="compositionally biased region" description="Polar residues" evidence="4">
    <location>
        <begin position="969"/>
        <end position="978"/>
    </location>
</feature>
<evidence type="ECO:0000256" key="2">
    <source>
        <dbReference type="ARBA" id="ARBA00023242"/>
    </source>
</evidence>
<dbReference type="Pfam" id="PF00505">
    <property type="entry name" value="HMG_box"/>
    <property type="match status" value="1"/>
</dbReference>
<dbReference type="GO" id="GO:0000978">
    <property type="term" value="F:RNA polymerase II cis-regulatory region sequence-specific DNA binding"/>
    <property type="evidence" value="ECO:0007669"/>
    <property type="project" value="TreeGrafter"/>
</dbReference>
<feature type="region of interest" description="Disordered" evidence="4">
    <location>
        <begin position="681"/>
        <end position="716"/>
    </location>
</feature>
<feature type="region of interest" description="Disordered" evidence="4">
    <location>
        <begin position="624"/>
        <end position="661"/>
    </location>
</feature>
<protein>
    <submittedName>
        <fullName evidence="6">HMG-box transcription factor</fullName>
    </submittedName>
</protein>
<feature type="region of interest" description="Disordered" evidence="4">
    <location>
        <begin position="1057"/>
        <end position="1077"/>
    </location>
</feature>
<dbReference type="PANTHER" id="PTHR45789:SF2">
    <property type="entry name" value="FI18025P1"/>
    <property type="match status" value="1"/>
</dbReference>
<feature type="region of interest" description="Disordered" evidence="4">
    <location>
        <begin position="376"/>
        <end position="486"/>
    </location>
</feature>
<dbReference type="GO" id="GO:0000981">
    <property type="term" value="F:DNA-binding transcription factor activity, RNA polymerase II-specific"/>
    <property type="evidence" value="ECO:0007669"/>
    <property type="project" value="TreeGrafter"/>
</dbReference>
<sequence>MAARRLEAALHASALFRTRKGAELGAQPCIGTHSTCILSVHAATPRGCSSKGFSATPLSFARREAQATLALSPTHQLARSSTPFKSSTPCPLAACPSASIGVLHWLVHSLRLPSVSTRRSLSHPDPTAATKPHRICKSPTTSSATASIQPKHALRMQLSTSFAPHQAITTPWFISLAGNPQQRRSAGCLCGWQRAAPTLSAPLVFLGLQRRSFGRIFAAALPFKSARLGNIFDRDYQRATLSFVTSHSLHFLAPLPYTMHPSTEAGPSRPGRSRSKTLPKKAEDPAPSAMLVHHSNMDDMPVFSPVLRKIPRPPNAFILYRSAKMREISNSDKDRNTGTGLGKLDYQRQLSKQIGQLWRNETPEVKAAFYDKSKQAAREHAQRYPEYRFKPGKKGAAAAEDPSTSSTPTKSVADTTSHSRTVSNDFSPVTGPVSGSGSGSGRKRASLESARSKASPYSASHHRRSSSTNSTSPSRRRSSDPIKQSPIHHVDPIALHQPTPSLVIAPQQQQRHHTSHRTSAEHAPTHPSSQNSFDTLLPPHLRERSRVFLAPLNNPNAPPIPVGQAITTTQAVPVVNPKREASPPPNRPKIGLAEAVKRALPPERRALLHASLIKKGLIPVSDQETSSTLAQGLPCPPPSSEQATQSQSASQGSTPSLVQTDSWSSITNSSIQMDRSHTWHAQASTMTEGTSPGSSWPATYATSATNLLPSPEPALQDSIPMPPTQGSSINISMRPTDAARYHELSVWNPLEQDWSQNSWTWADPAGDSTVPASQASVAMHFDTNVPTSSQDAHNAASQTMASQQAPADLAFSSIDFGRYSPAEAISELDRAINAANSAIVLVSQPSQDGGVQGHMYGLDGELIGHGTVDPPEAEPSSGLSAGLSAEEESQQRAVELLLEQMIGATNPHTHDSQSQPYSAEVSQSFADSQSQSFHDAQQWPEWKHPVFSATSSGPVINAAESQGDAASARPSTATSQNQFRHDEATPVYLASSIPSGDACSHVGGPSEAQHRFDQGYAEPHDNARSQQDQENAPADSAPVSRGLRSWKAAQLSSIKEKFARMRQRSTSTPPIPSMPLL</sequence>
<dbReference type="Proteomes" id="UP000011976">
    <property type="component" value="Unassembled WGS sequence"/>
</dbReference>